<feature type="region of interest" description="Disordered" evidence="1">
    <location>
        <begin position="61"/>
        <end position="100"/>
    </location>
</feature>
<gene>
    <name evidence="2" type="ORF">LFTS_00909</name>
</gene>
<sequence>MEPLMDVEGLGQALNMAVQTIYNKLSRHPDALPPRLQLPCRKPLWRPEVVQAWLSSFPGGNPADITDIVRPSGNKPTGRDTKGGGGKPRGPRNKKYRREV</sequence>
<dbReference type="OrthoDB" id="6903130at2"/>
<proteinExistence type="predicted"/>
<evidence type="ECO:0000256" key="1">
    <source>
        <dbReference type="SAM" id="MobiDB-lite"/>
    </source>
</evidence>
<organism evidence="2">
    <name type="scientific">Leptospirillum ferriphilum</name>
    <dbReference type="NCBI Taxonomy" id="178606"/>
    <lineage>
        <taxon>Bacteria</taxon>
        <taxon>Pseudomonadati</taxon>
        <taxon>Nitrospirota</taxon>
        <taxon>Nitrospiria</taxon>
        <taxon>Nitrospirales</taxon>
        <taxon>Nitrospiraceae</taxon>
        <taxon>Leptospirillum</taxon>
    </lineage>
</organism>
<protein>
    <submittedName>
        <fullName evidence="2">Uncharacterized protein</fullName>
    </submittedName>
</protein>
<dbReference type="EMBL" id="LT966316">
    <property type="protein sequence ID" value="SOU92282.1"/>
    <property type="molecule type" value="Genomic_DNA"/>
</dbReference>
<dbReference type="AlphaFoldDB" id="A0A2I2MF80"/>
<evidence type="ECO:0000313" key="2">
    <source>
        <dbReference type="EMBL" id="SOU92282.1"/>
    </source>
</evidence>
<name>A0A2I2MF80_9BACT</name>
<reference evidence="2" key="1">
    <citation type="submission" date="2017-12" db="EMBL/GenBank/DDBJ databases">
        <authorList>
            <consortium name="SysMetEx"/>
        </authorList>
    </citation>
    <scope>NUCLEOTIDE SEQUENCE</scope>
    <source>
        <strain evidence="2">Pb_238</strain>
    </source>
</reference>
<feature type="compositionally biased region" description="Basic residues" evidence="1">
    <location>
        <begin position="89"/>
        <end position="100"/>
    </location>
</feature>
<accession>A0A2I2MF80</accession>